<keyword evidence="8 14" id="KW-0063">Aspartyl esterase</keyword>
<evidence type="ECO:0000256" key="15">
    <source>
        <dbReference type="SAM" id="Phobius"/>
    </source>
</evidence>
<dbReference type="GO" id="GO:0042545">
    <property type="term" value="P:cell wall modification"/>
    <property type="evidence" value="ECO:0007669"/>
    <property type="project" value="UniProtKB-UniRule"/>
</dbReference>
<dbReference type="SMART" id="SM00856">
    <property type="entry name" value="PMEI"/>
    <property type="match status" value="1"/>
</dbReference>
<keyword evidence="15" id="KW-0812">Transmembrane</keyword>
<dbReference type="InterPro" id="IPR000070">
    <property type="entry name" value="Pectinesterase_cat"/>
</dbReference>
<dbReference type="SUPFAM" id="SSF51126">
    <property type="entry name" value="Pectin lyase-like"/>
    <property type="match status" value="1"/>
</dbReference>
<evidence type="ECO:0000256" key="13">
    <source>
        <dbReference type="PROSITE-ProRule" id="PRU10040"/>
    </source>
</evidence>
<evidence type="ECO:0000256" key="5">
    <source>
        <dbReference type="ARBA" id="ARBA00013229"/>
    </source>
</evidence>
<dbReference type="InterPro" id="IPR033131">
    <property type="entry name" value="Pectinesterase_Asp_AS"/>
</dbReference>
<dbReference type="PROSITE" id="PS00800">
    <property type="entry name" value="PECTINESTERASE_1"/>
    <property type="match status" value="1"/>
</dbReference>
<evidence type="ECO:0000256" key="1">
    <source>
        <dbReference type="ARBA" id="ARBA00004191"/>
    </source>
</evidence>
<proteinExistence type="inferred from homology"/>
<organism evidence="17 18">
    <name type="scientific">Cucurbita moschata</name>
    <name type="common">Winter crookneck squash</name>
    <name type="synonym">Cucurbita pepo var. moschata</name>
    <dbReference type="NCBI Taxonomy" id="3662"/>
    <lineage>
        <taxon>Eukaryota</taxon>
        <taxon>Viridiplantae</taxon>
        <taxon>Streptophyta</taxon>
        <taxon>Embryophyta</taxon>
        <taxon>Tracheophyta</taxon>
        <taxon>Spermatophyta</taxon>
        <taxon>Magnoliopsida</taxon>
        <taxon>eudicotyledons</taxon>
        <taxon>Gunneridae</taxon>
        <taxon>Pentapetalae</taxon>
        <taxon>rosids</taxon>
        <taxon>fabids</taxon>
        <taxon>Cucurbitales</taxon>
        <taxon>Cucurbitaceae</taxon>
        <taxon>Cucurbiteae</taxon>
        <taxon>Cucurbita</taxon>
    </lineage>
</organism>
<dbReference type="NCBIfam" id="TIGR01614">
    <property type="entry name" value="PME_inhib"/>
    <property type="match status" value="1"/>
</dbReference>
<evidence type="ECO:0000256" key="3">
    <source>
        <dbReference type="ARBA" id="ARBA00006027"/>
    </source>
</evidence>
<keyword evidence="9" id="KW-1015">Disulfide bond</keyword>
<comment type="similarity">
    <text evidence="3">In the N-terminal section; belongs to the PMEI family.</text>
</comment>
<reference evidence="18" key="1">
    <citation type="submission" date="2025-08" db="UniProtKB">
        <authorList>
            <consortium name="RefSeq"/>
        </authorList>
    </citation>
    <scope>IDENTIFICATION</scope>
    <source>
        <tissue evidence="18">Young leaves</tissue>
    </source>
</reference>
<dbReference type="KEGG" id="cmos:111437837"/>
<dbReference type="FunFam" id="2.160.20.10:FF:000001">
    <property type="entry name" value="Pectinesterase"/>
    <property type="match status" value="1"/>
</dbReference>
<evidence type="ECO:0000256" key="11">
    <source>
        <dbReference type="ARBA" id="ARBA00047928"/>
    </source>
</evidence>
<dbReference type="PANTHER" id="PTHR31707">
    <property type="entry name" value="PECTINESTERASE"/>
    <property type="match status" value="1"/>
</dbReference>
<dbReference type="GeneID" id="111437837"/>
<dbReference type="InterPro" id="IPR035513">
    <property type="entry name" value="Invertase/methylesterase_inhib"/>
</dbReference>
<evidence type="ECO:0000256" key="8">
    <source>
        <dbReference type="ARBA" id="ARBA00023085"/>
    </source>
</evidence>
<dbReference type="PROSITE" id="PS00503">
    <property type="entry name" value="PECTINESTERASE_2"/>
    <property type="match status" value="1"/>
</dbReference>
<evidence type="ECO:0000256" key="4">
    <source>
        <dbReference type="ARBA" id="ARBA00007786"/>
    </source>
</evidence>
<comment type="function">
    <text evidence="12 14">Acts in the modification of cell walls via demethylesterification of cell wall pectin.</text>
</comment>
<comment type="pathway">
    <text evidence="2 14">Glycan metabolism; pectin degradation; 2-dehydro-3-deoxy-D-gluconate from pectin: step 1/5.</text>
</comment>
<dbReference type="CDD" id="cd15798">
    <property type="entry name" value="PMEI-like_3"/>
    <property type="match status" value="1"/>
</dbReference>
<dbReference type="InterPro" id="IPR012334">
    <property type="entry name" value="Pectin_lyas_fold"/>
</dbReference>
<dbReference type="RefSeq" id="XP_022931680.1">
    <property type="nucleotide sequence ID" value="XM_023075912.1"/>
</dbReference>
<dbReference type="GO" id="GO:0004857">
    <property type="term" value="F:enzyme inhibitor activity"/>
    <property type="evidence" value="ECO:0007669"/>
    <property type="project" value="InterPro"/>
</dbReference>
<protein>
    <recommendedName>
        <fullName evidence="5 14">Pectinesterase</fullName>
        <ecNumber evidence="5 14">3.1.1.11</ecNumber>
    </recommendedName>
</protein>
<evidence type="ECO:0000313" key="17">
    <source>
        <dbReference type="Proteomes" id="UP000504609"/>
    </source>
</evidence>
<evidence type="ECO:0000313" key="18">
    <source>
        <dbReference type="RefSeq" id="XP_022931680.1"/>
    </source>
</evidence>
<gene>
    <name evidence="18" type="primary">LOC111437837</name>
</gene>
<dbReference type="UniPathway" id="UPA00545">
    <property type="reaction ID" value="UER00823"/>
</dbReference>
<comment type="catalytic activity">
    <reaction evidence="11 14">
        <text>[(1-&gt;4)-alpha-D-galacturonosyl methyl ester](n) + n H2O = [(1-&gt;4)-alpha-D-galacturonosyl](n) + n methanol + n H(+)</text>
        <dbReference type="Rhea" id="RHEA:22380"/>
        <dbReference type="Rhea" id="RHEA-COMP:14570"/>
        <dbReference type="Rhea" id="RHEA-COMP:14573"/>
        <dbReference type="ChEBI" id="CHEBI:15377"/>
        <dbReference type="ChEBI" id="CHEBI:15378"/>
        <dbReference type="ChEBI" id="CHEBI:17790"/>
        <dbReference type="ChEBI" id="CHEBI:140522"/>
        <dbReference type="ChEBI" id="CHEBI:140523"/>
        <dbReference type="EC" id="3.1.1.11"/>
    </reaction>
</comment>
<dbReference type="FunFam" id="1.20.140.40:FF:000001">
    <property type="entry name" value="Pectinesterase"/>
    <property type="match status" value="1"/>
</dbReference>
<dbReference type="SUPFAM" id="SSF101148">
    <property type="entry name" value="Plant invertase/pectin methylesterase inhibitor"/>
    <property type="match status" value="1"/>
</dbReference>
<evidence type="ECO:0000256" key="12">
    <source>
        <dbReference type="ARBA" id="ARBA00057335"/>
    </source>
</evidence>
<keyword evidence="7 14" id="KW-0378">Hydrolase</keyword>
<keyword evidence="14" id="KW-0961">Cell wall biogenesis/degradation</keyword>
<dbReference type="Proteomes" id="UP000504609">
    <property type="component" value="Unplaced"/>
</dbReference>
<sequence>MAYDDAAAENRKRYAIIGVSSMLLVAMVVAVTVGVNLNQDGTSDPATGKKTHEISSSMKAIKAICRPTDYKRECVDSLKGSGKSDPKELVQVGFKAAMKLIQAAAKKSVTLRQIEKDPRASQALAVCKELMDYSVDELKFSIQKLGAFDISKLDEMLIDIKIWLSAVITYQETCLDGFANTTGDASEKMKKALKTSMRLSSNGLAMVTELSSMLTELQIPGINRRLLSIPVLGHEDFPEWVDPGMQRLLAGSPAKRKPNIVVAKDGSGQYKTIQEAINKVPKRKNNATFVIHIKQGVYKEYVDIQKKLTHLMLIGDGPKKTIITGNKNFVDGTNTFKTATVAVSAEHFMARDIGFENTAGPHKHQAVALRVQADKVVFFNCEMHGYQDTLYVHTMRQFYRDCTISGTIDFVFGDAAAVFQNCSFLVRKPLPNQQNIVTAHGRKERRQPSALIIQNSKFKPDADLVPVKKQFRSYLGRPWKEYSRTIIMESYIDDIIDPEGWLPWAGDWGLRTCFYTEFNNFGPGSGKAKRVKWRGIKSITPQHAVDFTPGRFILGDRWIKATGVPYVSGMTKPKAGVGN</sequence>
<keyword evidence="15" id="KW-0472">Membrane</keyword>
<keyword evidence="10" id="KW-0325">Glycoprotein</keyword>
<dbReference type="EC" id="3.1.1.11" evidence="5 14"/>
<feature type="active site" evidence="13">
    <location>
        <position position="409"/>
    </location>
</feature>
<comment type="subcellular location">
    <subcellularLocation>
        <location evidence="1 14">Secreted</location>
        <location evidence="1 14">Cell wall</location>
    </subcellularLocation>
</comment>
<keyword evidence="17" id="KW-1185">Reference proteome</keyword>
<dbReference type="SMR" id="A0A6J1F058"/>
<dbReference type="Gene3D" id="1.20.140.40">
    <property type="entry name" value="Invertase/pectin methylesterase inhibitor family protein"/>
    <property type="match status" value="1"/>
</dbReference>
<evidence type="ECO:0000256" key="9">
    <source>
        <dbReference type="ARBA" id="ARBA00023157"/>
    </source>
</evidence>
<evidence type="ECO:0000256" key="6">
    <source>
        <dbReference type="ARBA" id="ARBA00022512"/>
    </source>
</evidence>
<dbReference type="AlphaFoldDB" id="A0A6J1F058"/>
<evidence type="ECO:0000256" key="10">
    <source>
        <dbReference type="ARBA" id="ARBA00023180"/>
    </source>
</evidence>
<evidence type="ECO:0000256" key="7">
    <source>
        <dbReference type="ARBA" id="ARBA00022801"/>
    </source>
</evidence>
<evidence type="ECO:0000259" key="16">
    <source>
        <dbReference type="SMART" id="SM00856"/>
    </source>
</evidence>
<keyword evidence="14" id="KW-0964">Secreted</keyword>
<dbReference type="InterPro" id="IPR018040">
    <property type="entry name" value="Pectinesterase_Tyr_AS"/>
</dbReference>
<feature type="domain" description="Pectinesterase inhibitor" evidence="16">
    <location>
        <begin position="56"/>
        <end position="206"/>
    </location>
</feature>
<evidence type="ECO:0000256" key="2">
    <source>
        <dbReference type="ARBA" id="ARBA00005184"/>
    </source>
</evidence>
<dbReference type="Pfam" id="PF01095">
    <property type="entry name" value="Pectinesterase"/>
    <property type="match status" value="1"/>
</dbReference>
<dbReference type="InterPro" id="IPR011050">
    <property type="entry name" value="Pectin_lyase_fold/virulence"/>
</dbReference>
<name>A0A6J1F058_CUCMO</name>
<dbReference type="GO" id="GO:0030599">
    <property type="term" value="F:pectinesterase activity"/>
    <property type="evidence" value="ECO:0007669"/>
    <property type="project" value="UniProtKB-UniRule"/>
</dbReference>
<evidence type="ECO:0000256" key="14">
    <source>
        <dbReference type="RuleBase" id="RU000589"/>
    </source>
</evidence>
<feature type="transmembrane region" description="Helical" evidence="15">
    <location>
        <begin position="14"/>
        <end position="35"/>
    </location>
</feature>
<accession>A0A6J1F058</accession>
<dbReference type="Gene3D" id="2.160.20.10">
    <property type="entry name" value="Single-stranded right-handed beta-helix, Pectin lyase-like"/>
    <property type="match status" value="1"/>
</dbReference>
<dbReference type="InterPro" id="IPR006501">
    <property type="entry name" value="Pectinesterase_inhib_dom"/>
</dbReference>
<dbReference type="GO" id="GO:0045490">
    <property type="term" value="P:pectin catabolic process"/>
    <property type="evidence" value="ECO:0007669"/>
    <property type="project" value="UniProtKB-UniRule"/>
</dbReference>
<keyword evidence="15" id="KW-1133">Transmembrane helix</keyword>
<dbReference type="Pfam" id="PF04043">
    <property type="entry name" value="PMEI"/>
    <property type="match status" value="1"/>
</dbReference>
<comment type="similarity">
    <text evidence="4">In the C-terminal section; belongs to the pectinesterase family.</text>
</comment>
<keyword evidence="6 14" id="KW-0134">Cell wall</keyword>